<evidence type="ECO:0000256" key="1">
    <source>
        <dbReference type="ARBA" id="ARBA00004370"/>
    </source>
</evidence>
<comment type="caution">
    <text evidence="7">The sequence shown here is derived from an EMBL/GenBank/DDBJ whole genome shotgun (WGS) entry which is preliminary data.</text>
</comment>
<reference evidence="8" key="1">
    <citation type="submission" date="2017-01" db="EMBL/GenBank/DDBJ databases">
        <title>Comparative genomics of anhydrobiosis in the tardigrade Hypsibius dujardini.</title>
        <authorList>
            <person name="Yoshida Y."/>
            <person name="Koutsovoulos G."/>
            <person name="Laetsch D."/>
            <person name="Stevens L."/>
            <person name="Kumar S."/>
            <person name="Horikawa D."/>
            <person name="Ishino K."/>
            <person name="Komine S."/>
            <person name="Tomita M."/>
            <person name="Blaxter M."/>
            <person name="Arakawa K."/>
        </authorList>
    </citation>
    <scope>NUCLEOTIDE SEQUENCE [LARGE SCALE GENOMIC DNA]</scope>
    <source>
        <strain evidence="8">Z151</strain>
    </source>
</reference>
<evidence type="ECO:0000256" key="2">
    <source>
        <dbReference type="ARBA" id="ARBA00022692"/>
    </source>
</evidence>
<dbReference type="Pfam" id="PF00001">
    <property type="entry name" value="7tm_1"/>
    <property type="match status" value="1"/>
</dbReference>
<dbReference type="GO" id="GO:0004930">
    <property type="term" value="F:G protein-coupled receptor activity"/>
    <property type="evidence" value="ECO:0007669"/>
    <property type="project" value="InterPro"/>
</dbReference>
<evidence type="ECO:0000256" key="3">
    <source>
        <dbReference type="ARBA" id="ARBA00022989"/>
    </source>
</evidence>
<gene>
    <name evidence="7" type="ORF">BV898_16240</name>
</gene>
<dbReference type="EMBL" id="MTYJ01000239">
    <property type="protein sequence ID" value="OWA51773.1"/>
    <property type="molecule type" value="Genomic_DNA"/>
</dbReference>
<dbReference type="InterPro" id="IPR000276">
    <property type="entry name" value="GPCR_Rhodpsn"/>
</dbReference>
<dbReference type="InterPro" id="IPR017452">
    <property type="entry name" value="GPCR_Rhodpsn_7TM"/>
</dbReference>
<sequence length="287" mass="32366">MALNGLPLILVGIIVAAQLFNLIIFHLWRQKEPFVLFHVALAYYPLLISIVAAGISLAQIFPWSDWVSTSLIILFRHSCEFVHTLSLVTLLCISVDCWLSVEFAIAYRSQISKQLVRQVMALAWVVAVVIALPGILVNLSSYQVFCNRSPIDTGYGVGRLVWKTFSGPVILALLLLCQLHIVMLAVRSKVRQWRAKTRSQAVHPASRPLPMIVAHFVWGSLRASMVVLLTAVISELPYMVHATGNFRSYPILVRIVYMLPSIQHMYSPLIYLTFFPQFRAIVCRCFA</sequence>
<evidence type="ECO:0000256" key="4">
    <source>
        <dbReference type="ARBA" id="ARBA00023136"/>
    </source>
</evidence>
<feature type="transmembrane region" description="Helical" evidence="5">
    <location>
        <begin position="81"/>
        <end position="107"/>
    </location>
</feature>
<organism evidence="7 8">
    <name type="scientific">Hypsibius exemplaris</name>
    <name type="common">Freshwater tardigrade</name>
    <dbReference type="NCBI Taxonomy" id="2072580"/>
    <lineage>
        <taxon>Eukaryota</taxon>
        <taxon>Metazoa</taxon>
        <taxon>Ecdysozoa</taxon>
        <taxon>Tardigrada</taxon>
        <taxon>Eutardigrada</taxon>
        <taxon>Parachela</taxon>
        <taxon>Hypsibioidea</taxon>
        <taxon>Hypsibiidae</taxon>
        <taxon>Hypsibius</taxon>
    </lineage>
</organism>
<dbReference type="PROSITE" id="PS50262">
    <property type="entry name" value="G_PROTEIN_RECEP_F1_2"/>
    <property type="match status" value="1"/>
</dbReference>
<evidence type="ECO:0000259" key="6">
    <source>
        <dbReference type="PROSITE" id="PS50262"/>
    </source>
</evidence>
<evidence type="ECO:0000256" key="5">
    <source>
        <dbReference type="SAM" id="Phobius"/>
    </source>
</evidence>
<comment type="subcellular location">
    <subcellularLocation>
        <location evidence="1">Membrane</location>
    </subcellularLocation>
</comment>
<feature type="transmembrane region" description="Helical" evidence="5">
    <location>
        <begin position="165"/>
        <end position="187"/>
    </location>
</feature>
<keyword evidence="4 5" id="KW-0472">Membrane</keyword>
<protein>
    <recommendedName>
        <fullName evidence="6">G-protein coupled receptors family 1 profile domain-containing protein</fullName>
    </recommendedName>
</protein>
<dbReference type="PRINTS" id="PR00237">
    <property type="entry name" value="GPCRRHODOPSN"/>
</dbReference>
<keyword evidence="3 5" id="KW-1133">Transmembrane helix</keyword>
<evidence type="ECO:0000313" key="8">
    <source>
        <dbReference type="Proteomes" id="UP000192578"/>
    </source>
</evidence>
<dbReference type="AlphaFoldDB" id="A0A9X6NFH9"/>
<proteinExistence type="predicted"/>
<feature type="domain" description="G-protein coupled receptors family 1 profile" evidence="6">
    <location>
        <begin position="5"/>
        <end position="271"/>
    </location>
</feature>
<name>A0A9X6NFH9_HYPEX</name>
<dbReference type="SUPFAM" id="SSF81321">
    <property type="entry name" value="Family A G protein-coupled receptor-like"/>
    <property type="match status" value="1"/>
</dbReference>
<accession>A0A9X6NFH9</accession>
<feature type="transmembrane region" description="Helical" evidence="5">
    <location>
        <begin position="251"/>
        <end position="274"/>
    </location>
</feature>
<feature type="transmembrane region" description="Helical" evidence="5">
    <location>
        <begin position="119"/>
        <end position="145"/>
    </location>
</feature>
<keyword evidence="8" id="KW-1185">Reference proteome</keyword>
<feature type="transmembrane region" description="Helical" evidence="5">
    <location>
        <begin position="35"/>
        <end position="61"/>
    </location>
</feature>
<feature type="transmembrane region" description="Helical" evidence="5">
    <location>
        <begin position="208"/>
        <end position="231"/>
    </location>
</feature>
<keyword evidence="2 5" id="KW-0812">Transmembrane</keyword>
<dbReference type="Gene3D" id="1.20.1070.10">
    <property type="entry name" value="Rhodopsin 7-helix transmembrane proteins"/>
    <property type="match status" value="1"/>
</dbReference>
<dbReference type="Proteomes" id="UP000192578">
    <property type="component" value="Unassembled WGS sequence"/>
</dbReference>
<dbReference type="GO" id="GO:0016020">
    <property type="term" value="C:membrane"/>
    <property type="evidence" value="ECO:0007669"/>
    <property type="project" value="UniProtKB-SubCell"/>
</dbReference>
<feature type="transmembrane region" description="Helical" evidence="5">
    <location>
        <begin position="6"/>
        <end position="28"/>
    </location>
</feature>
<evidence type="ECO:0000313" key="7">
    <source>
        <dbReference type="EMBL" id="OWA51773.1"/>
    </source>
</evidence>